<sequence length="89" mass="9912">VKAKQEGDQEEVERLARHVCQLEEFNIWPNGDGVAQRFILGMTVIWLGAIFPIVFVSVALGAFGVLELIRFGVWSVDRFGKSKSPDPVP</sequence>
<evidence type="ECO:0000313" key="2">
    <source>
        <dbReference type="EMBL" id="SVE35209.1"/>
    </source>
</evidence>
<protein>
    <submittedName>
        <fullName evidence="2">Uncharacterized protein</fullName>
    </submittedName>
</protein>
<proteinExistence type="predicted"/>
<keyword evidence="1" id="KW-0472">Membrane</keyword>
<organism evidence="2">
    <name type="scientific">marine metagenome</name>
    <dbReference type="NCBI Taxonomy" id="408172"/>
    <lineage>
        <taxon>unclassified sequences</taxon>
        <taxon>metagenomes</taxon>
        <taxon>ecological metagenomes</taxon>
    </lineage>
</organism>
<keyword evidence="1" id="KW-0812">Transmembrane</keyword>
<feature type="transmembrane region" description="Helical" evidence="1">
    <location>
        <begin position="38"/>
        <end position="66"/>
    </location>
</feature>
<dbReference type="EMBL" id="UINC01211347">
    <property type="protein sequence ID" value="SVE35209.1"/>
    <property type="molecule type" value="Genomic_DNA"/>
</dbReference>
<evidence type="ECO:0000256" key="1">
    <source>
        <dbReference type="SAM" id="Phobius"/>
    </source>
</evidence>
<dbReference type="AlphaFoldDB" id="A0A383CT26"/>
<reference evidence="2" key="1">
    <citation type="submission" date="2018-05" db="EMBL/GenBank/DDBJ databases">
        <authorList>
            <person name="Lanie J.A."/>
            <person name="Ng W.-L."/>
            <person name="Kazmierczak K.M."/>
            <person name="Andrzejewski T.M."/>
            <person name="Davidsen T.M."/>
            <person name="Wayne K.J."/>
            <person name="Tettelin H."/>
            <person name="Glass J.I."/>
            <person name="Rusch D."/>
            <person name="Podicherti R."/>
            <person name="Tsui H.-C.T."/>
            <person name="Winkler M.E."/>
        </authorList>
    </citation>
    <scope>NUCLEOTIDE SEQUENCE</scope>
</reference>
<name>A0A383CT26_9ZZZZ</name>
<accession>A0A383CT26</accession>
<feature type="non-terminal residue" evidence="2">
    <location>
        <position position="1"/>
    </location>
</feature>
<keyword evidence="1" id="KW-1133">Transmembrane helix</keyword>
<gene>
    <name evidence="2" type="ORF">METZ01_LOCUS488063</name>
</gene>